<keyword evidence="1" id="KW-1133">Transmembrane helix</keyword>
<dbReference type="Proteomes" id="UP000233469">
    <property type="component" value="Unassembled WGS sequence"/>
</dbReference>
<reference evidence="2 3" key="2">
    <citation type="submission" date="2017-10" db="EMBL/GenBank/DDBJ databases">
        <title>Extensive intraspecific genome diversity in a model arbuscular mycorrhizal fungus.</title>
        <authorList>
            <person name="Chen E.C.H."/>
            <person name="Morin E."/>
            <person name="Baudet D."/>
            <person name="Noel J."/>
            <person name="Ndikumana S."/>
            <person name="Charron P."/>
            <person name="St-Onge C."/>
            <person name="Giorgi J."/>
            <person name="Grigoriev I.V."/>
            <person name="Roux C."/>
            <person name="Martin F.M."/>
            <person name="Corradi N."/>
        </authorList>
    </citation>
    <scope>NUCLEOTIDE SEQUENCE [LARGE SCALE GENOMIC DNA]</scope>
    <source>
        <strain evidence="2 3">C2</strain>
    </source>
</reference>
<dbReference type="EMBL" id="LLXL01000512">
    <property type="protein sequence ID" value="PKK71519.1"/>
    <property type="molecule type" value="Genomic_DNA"/>
</dbReference>
<feature type="transmembrane region" description="Helical" evidence="1">
    <location>
        <begin position="161"/>
        <end position="182"/>
    </location>
</feature>
<feature type="transmembrane region" description="Helical" evidence="1">
    <location>
        <begin position="45"/>
        <end position="62"/>
    </location>
</feature>
<reference evidence="2 3" key="1">
    <citation type="submission" date="2016-04" db="EMBL/GenBank/DDBJ databases">
        <title>Genome analyses suggest a sexual origin of heterokaryosis in a supposedly ancient asexual fungus.</title>
        <authorList>
            <person name="Ropars J."/>
            <person name="Sedzielewska K."/>
            <person name="Noel J."/>
            <person name="Charron P."/>
            <person name="Farinelli L."/>
            <person name="Marton T."/>
            <person name="Kruger M."/>
            <person name="Pelin A."/>
            <person name="Brachmann A."/>
            <person name="Corradi N."/>
        </authorList>
    </citation>
    <scope>NUCLEOTIDE SEQUENCE [LARGE SCALE GENOMIC DNA]</scope>
    <source>
        <strain evidence="2 3">C2</strain>
    </source>
</reference>
<organism evidence="2 3">
    <name type="scientific">Rhizophagus irregularis</name>
    <dbReference type="NCBI Taxonomy" id="588596"/>
    <lineage>
        <taxon>Eukaryota</taxon>
        <taxon>Fungi</taxon>
        <taxon>Fungi incertae sedis</taxon>
        <taxon>Mucoromycota</taxon>
        <taxon>Glomeromycotina</taxon>
        <taxon>Glomeromycetes</taxon>
        <taxon>Glomerales</taxon>
        <taxon>Glomeraceae</taxon>
        <taxon>Rhizophagus</taxon>
    </lineage>
</organism>
<evidence type="ECO:0000256" key="1">
    <source>
        <dbReference type="SAM" id="Phobius"/>
    </source>
</evidence>
<dbReference type="VEuPathDB" id="FungiDB:RhiirFUN_025031"/>
<protein>
    <submittedName>
        <fullName evidence="2">Uncharacterized protein</fullName>
    </submittedName>
</protein>
<dbReference type="VEuPathDB" id="FungiDB:RhiirA1_407789"/>
<name>A0A2N1NCE2_9GLOM</name>
<keyword evidence="1" id="KW-0472">Membrane</keyword>
<proteinExistence type="predicted"/>
<dbReference type="VEuPathDB" id="FungiDB:FUN_025625"/>
<accession>A0A2N1NCE2</accession>
<gene>
    <name evidence="2" type="ORF">RhiirC2_744459</name>
</gene>
<dbReference type="SUPFAM" id="SSF58100">
    <property type="entry name" value="Bacterial hemolysins"/>
    <property type="match status" value="1"/>
</dbReference>
<dbReference type="AlphaFoldDB" id="A0A2N1NCE2"/>
<sequence>MDCYKVNGLPVILFWTNMQSIFDEGRVMAESLNNLLQCKKCLKEVYPILLALFTLTWACSSLKDAYMQFMRGEDERIPLNDDQKQKFKDYFERLQIILEDICNNLSNIINNFRDNTLHDEFRDNFDVLQNHLEEFTQFVDPIIIDLNAKLQKFQKEKKNRLIKVGVSIAITITSFAVGGPFLRVVGGTSGGYAVYNVYKLNKLRNIINEHEQVRVVINDTQKFLEGTREYVDIIDPDDIEDQSQPQIIINQFTHFRDEVRRMRSTLPSIFQ</sequence>
<comment type="caution">
    <text evidence="2">The sequence shown here is derived from an EMBL/GenBank/DDBJ whole genome shotgun (WGS) entry which is preliminary data.</text>
</comment>
<dbReference type="Gene3D" id="1.20.1170.10">
    <property type="match status" value="1"/>
</dbReference>
<keyword evidence="1" id="KW-0812">Transmembrane</keyword>
<evidence type="ECO:0000313" key="2">
    <source>
        <dbReference type="EMBL" id="PKK71519.1"/>
    </source>
</evidence>
<evidence type="ECO:0000313" key="3">
    <source>
        <dbReference type="Proteomes" id="UP000233469"/>
    </source>
</evidence>